<evidence type="ECO:0000313" key="3">
    <source>
        <dbReference type="Proteomes" id="UP001219518"/>
    </source>
</evidence>
<protein>
    <submittedName>
        <fullName evidence="2">B3 domain-containing transcription repressor VAL1</fullName>
    </submittedName>
</protein>
<dbReference type="AlphaFoldDB" id="A0AAE1HS11"/>
<feature type="compositionally biased region" description="Basic and acidic residues" evidence="1">
    <location>
        <begin position="494"/>
        <end position="527"/>
    </location>
</feature>
<keyword evidence="3" id="KW-1185">Reference proteome</keyword>
<evidence type="ECO:0000256" key="1">
    <source>
        <dbReference type="SAM" id="MobiDB-lite"/>
    </source>
</evidence>
<reference evidence="2" key="2">
    <citation type="journal article" date="2023" name="BMC Genomics">
        <title>Pest status, molecular evolution, and epigenetic factors derived from the genome assembly of Frankliniella fusca, a thysanopteran phytovirus vector.</title>
        <authorList>
            <person name="Catto M.A."/>
            <person name="Labadie P.E."/>
            <person name="Jacobson A.L."/>
            <person name="Kennedy G.G."/>
            <person name="Srinivasan R."/>
            <person name="Hunt B.G."/>
        </authorList>
    </citation>
    <scope>NUCLEOTIDE SEQUENCE</scope>
    <source>
        <strain evidence="2">PL_HMW_Pooled</strain>
    </source>
</reference>
<dbReference type="EMBL" id="JAHWGI010001250">
    <property type="protein sequence ID" value="KAK3926354.1"/>
    <property type="molecule type" value="Genomic_DNA"/>
</dbReference>
<organism evidence="2 3">
    <name type="scientific">Frankliniella fusca</name>
    <dbReference type="NCBI Taxonomy" id="407009"/>
    <lineage>
        <taxon>Eukaryota</taxon>
        <taxon>Metazoa</taxon>
        <taxon>Ecdysozoa</taxon>
        <taxon>Arthropoda</taxon>
        <taxon>Hexapoda</taxon>
        <taxon>Insecta</taxon>
        <taxon>Pterygota</taxon>
        <taxon>Neoptera</taxon>
        <taxon>Paraneoptera</taxon>
        <taxon>Thysanoptera</taxon>
        <taxon>Terebrantia</taxon>
        <taxon>Thripoidea</taxon>
        <taxon>Thripidae</taxon>
        <taxon>Frankliniella</taxon>
    </lineage>
</organism>
<accession>A0AAE1HS11</accession>
<feature type="compositionally biased region" description="Pro residues" evidence="1">
    <location>
        <begin position="140"/>
        <end position="153"/>
    </location>
</feature>
<comment type="caution">
    <text evidence="2">The sequence shown here is derived from an EMBL/GenBank/DDBJ whole genome shotgun (WGS) entry which is preliminary data.</text>
</comment>
<proteinExistence type="predicted"/>
<feature type="region of interest" description="Disordered" evidence="1">
    <location>
        <begin position="485"/>
        <end position="552"/>
    </location>
</feature>
<reference evidence="2" key="1">
    <citation type="submission" date="2021-07" db="EMBL/GenBank/DDBJ databases">
        <authorList>
            <person name="Catto M.A."/>
            <person name="Jacobson A."/>
            <person name="Kennedy G."/>
            <person name="Labadie P."/>
            <person name="Hunt B.G."/>
            <person name="Srinivasan R."/>
        </authorList>
    </citation>
    <scope>NUCLEOTIDE SEQUENCE</scope>
    <source>
        <strain evidence="2">PL_HMW_Pooled</strain>
        <tissue evidence="2">Head</tissue>
    </source>
</reference>
<feature type="region of interest" description="Disordered" evidence="1">
    <location>
        <begin position="94"/>
        <end position="156"/>
    </location>
</feature>
<sequence length="631" mass="68541">MDLQALNAAAQRRAALSKPIAQLRTAQRLAPNLPGQHASTSIQIQKAADRPKSIPPRAKVSLRAKTIPCQIPNAAGGSVKKTLYLTATQNRVHVQQSATVRQPARPNANTTPGPSRPAKPPARVQTAPPPGSGRGRGKPAAPPPKRAPPPVPDTVPIYTKKSKLVNKFGDHSITSVATSNHQYCGCEMTSRQPVDSLLYYTHSQLAGGQQDVEWVQDTQRYRVSTVTTFPKPAGMAVGELARSSSNWTNHIDEGYVRVTPAVQFGPHIKYNPIADADVVAKQRTTVSDSKGFTNELANVFEITDNTIALGRHDVFNSAFYTRAALEAFKHQRNVRAGWDTLAPEIPDDVAEWADVLGPETDDGWATALNTQVTQHQLCFVVGEDVCTPNDMAIVSLLCSEGSGSEPDLQWKAVVDTLEWPAVRPVFVVRRGYALPGVPEVFPAITGADILNFASRYAQNWNQRDAMEAGYHQAAEMFGSRWQLAPATDFPDYGPPDRRRRPEPPAHDAARVHDYDVNDRPEWYGHTEDPDDLEEPDDHPQADEGMASWTPEGRALPTIYVPSSSETAYLGCAAGCTAGKIPGGGAAARRSFLNGGGGASKYFGGGASAARRACLVRRSMYRQRQKIFPDIP</sequence>
<name>A0AAE1HS11_9NEOP</name>
<gene>
    <name evidence="2" type="ORF">KUF71_014601</name>
</gene>
<dbReference type="Proteomes" id="UP001219518">
    <property type="component" value="Unassembled WGS sequence"/>
</dbReference>
<evidence type="ECO:0000313" key="2">
    <source>
        <dbReference type="EMBL" id="KAK3926354.1"/>
    </source>
</evidence>
<feature type="region of interest" description="Disordered" evidence="1">
    <location>
        <begin position="33"/>
        <end position="54"/>
    </location>
</feature>